<dbReference type="EMBL" id="JARVLH010000002">
    <property type="protein sequence ID" value="MEX5284813.1"/>
    <property type="molecule type" value="Genomic_DNA"/>
</dbReference>
<evidence type="ECO:0000313" key="2">
    <source>
        <dbReference type="Proteomes" id="UP001559623"/>
    </source>
</evidence>
<evidence type="ECO:0000313" key="1">
    <source>
        <dbReference type="EMBL" id="MEX5284813.1"/>
    </source>
</evidence>
<keyword evidence="1" id="KW-0489">Methyltransferase</keyword>
<dbReference type="GO" id="GO:0032259">
    <property type="term" value="P:methylation"/>
    <property type="evidence" value="ECO:0007669"/>
    <property type="project" value="UniProtKB-KW"/>
</dbReference>
<dbReference type="RefSeq" id="WP_368846534.1">
    <property type="nucleotide sequence ID" value="NZ_CP194411.1"/>
</dbReference>
<dbReference type="SUPFAM" id="SSF53335">
    <property type="entry name" value="S-adenosyl-L-methionine-dependent methyltransferases"/>
    <property type="match status" value="1"/>
</dbReference>
<dbReference type="InterPro" id="IPR029063">
    <property type="entry name" value="SAM-dependent_MTases_sf"/>
</dbReference>
<dbReference type="Proteomes" id="UP001559623">
    <property type="component" value="Unassembled WGS sequence"/>
</dbReference>
<organism evidence="1 2">
    <name type="scientific">Selenomonas sputigena</name>
    <dbReference type="NCBI Taxonomy" id="69823"/>
    <lineage>
        <taxon>Bacteria</taxon>
        <taxon>Bacillati</taxon>
        <taxon>Bacillota</taxon>
        <taxon>Negativicutes</taxon>
        <taxon>Selenomonadales</taxon>
        <taxon>Selenomonadaceae</taxon>
        <taxon>Selenomonas</taxon>
    </lineage>
</organism>
<dbReference type="GO" id="GO:0008168">
    <property type="term" value="F:methyltransferase activity"/>
    <property type="evidence" value="ECO:0007669"/>
    <property type="project" value="UniProtKB-KW"/>
</dbReference>
<accession>A0ABV3X3Y4</accession>
<dbReference type="Gene3D" id="3.40.50.150">
    <property type="entry name" value="Vaccinia Virus protein VP39"/>
    <property type="match status" value="1"/>
</dbReference>
<gene>
    <name evidence="1" type="ORF">QCO44_04030</name>
</gene>
<keyword evidence="2" id="KW-1185">Reference proteome</keyword>
<dbReference type="CDD" id="cd02440">
    <property type="entry name" value="AdoMet_MTases"/>
    <property type="match status" value="1"/>
</dbReference>
<protein>
    <submittedName>
        <fullName evidence="1">Class I SAM-dependent methyltransferase</fullName>
    </submittedName>
</protein>
<keyword evidence="1" id="KW-0808">Transferase</keyword>
<name>A0ABV3X3Y4_9FIRM</name>
<sequence>MSLQYYTKMLKGLWQTGALTAEEVCGKDVLLMGASCFGGMAVAILQQPFLSAGAKVDYIPFFNDTVGISATLAELGKTLGGRSYDFVVLFEGMEREPHFVKSAEAVAKCCRIGGKLLLFLETPDALEEERGAASCLETSWAYDLQDVSSLFPGFSLLFHMRTNPALLLAAKLEKRREAKPLHPTAFSRRLKRHVSEKKGLQAGFFRDFQELDRIGVEEFTDKCRYRHNYLQKYEFFLRGLKDKPLRLLELGVFQGGSERMWKRFFPQAEIFGVDIDESCRMHAAERIEIRIGDLSKEEVLESLKEIRPHIIVDDASHIWSHQIKALFALFPALPSGGVYILEDLETSFHLEAFPSYCDAPLDAYTVAERIARVAASRKPCTEEPFAEEITEIGMATELVATMLSSCIFIKR</sequence>
<reference evidence="1 2" key="1">
    <citation type="submission" date="2023-04" db="EMBL/GenBank/DDBJ databases">
        <title>Genome Sequence of Selenomonas sputigena ATCC 33150.</title>
        <authorList>
            <person name="Miller D.P."/>
            <person name="Anvari S."/>
            <person name="Polson S.W."/>
            <person name="Macdonald M."/>
            <person name="Mcdowell J.V."/>
        </authorList>
    </citation>
    <scope>NUCLEOTIDE SEQUENCE [LARGE SCALE GENOMIC DNA]</scope>
    <source>
        <strain evidence="1 2">ATCC 33150</strain>
    </source>
</reference>
<comment type="caution">
    <text evidence="1">The sequence shown here is derived from an EMBL/GenBank/DDBJ whole genome shotgun (WGS) entry which is preliminary data.</text>
</comment>
<proteinExistence type="predicted"/>